<organism evidence="2 3">
    <name type="scientific">Coptis chinensis</name>
    <dbReference type="NCBI Taxonomy" id="261450"/>
    <lineage>
        <taxon>Eukaryota</taxon>
        <taxon>Viridiplantae</taxon>
        <taxon>Streptophyta</taxon>
        <taxon>Embryophyta</taxon>
        <taxon>Tracheophyta</taxon>
        <taxon>Spermatophyta</taxon>
        <taxon>Magnoliopsida</taxon>
        <taxon>Ranunculales</taxon>
        <taxon>Ranunculaceae</taxon>
        <taxon>Coptidoideae</taxon>
        <taxon>Coptis</taxon>
    </lineage>
</organism>
<dbReference type="EMBL" id="JADFTS010000004">
    <property type="protein sequence ID" value="KAF9608150.1"/>
    <property type="molecule type" value="Genomic_DNA"/>
</dbReference>
<proteinExistence type="predicted"/>
<accession>A0A835HWB7</accession>
<comment type="caution">
    <text evidence="2">The sequence shown here is derived from an EMBL/GenBank/DDBJ whole genome shotgun (WGS) entry which is preliminary data.</text>
</comment>
<evidence type="ECO:0000256" key="1">
    <source>
        <dbReference type="SAM" id="MobiDB-lite"/>
    </source>
</evidence>
<gene>
    <name evidence="2" type="ORF">IFM89_007536</name>
</gene>
<evidence type="ECO:0000313" key="3">
    <source>
        <dbReference type="Proteomes" id="UP000631114"/>
    </source>
</evidence>
<keyword evidence="3" id="KW-1185">Reference proteome</keyword>
<protein>
    <submittedName>
        <fullName evidence="2">Uncharacterized protein</fullName>
    </submittedName>
</protein>
<dbReference type="AlphaFoldDB" id="A0A835HWB7"/>
<evidence type="ECO:0000313" key="2">
    <source>
        <dbReference type="EMBL" id="KAF9608150.1"/>
    </source>
</evidence>
<sequence>MPVVRGSRLGKDVNHIEVDNGIDQRDGVVDEIEEASYGDPRSVLAYIQSGEPCKDAGSDYILMVEREFSEHGYKIFTYTREEQKMNPGTLNSRVDENPVIAEERTGDELKESNCKGQVDYVLPSSEEEVEPSKLSESLSVT</sequence>
<feature type="compositionally biased region" description="Low complexity" evidence="1">
    <location>
        <begin position="132"/>
        <end position="141"/>
    </location>
</feature>
<feature type="region of interest" description="Disordered" evidence="1">
    <location>
        <begin position="120"/>
        <end position="141"/>
    </location>
</feature>
<reference evidence="2 3" key="1">
    <citation type="submission" date="2020-10" db="EMBL/GenBank/DDBJ databases">
        <title>The Coptis chinensis genome and diversification of protoberbering-type alkaloids.</title>
        <authorList>
            <person name="Wang B."/>
            <person name="Shu S."/>
            <person name="Song C."/>
            <person name="Liu Y."/>
        </authorList>
    </citation>
    <scope>NUCLEOTIDE SEQUENCE [LARGE SCALE GENOMIC DNA]</scope>
    <source>
        <strain evidence="2">HL-2020</strain>
        <tissue evidence="2">Leaf</tissue>
    </source>
</reference>
<name>A0A835HWB7_9MAGN</name>
<dbReference type="Proteomes" id="UP000631114">
    <property type="component" value="Unassembled WGS sequence"/>
</dbReference>